<reference evidence="3 4" key="1">
    <citation type="submission" date="2024-09" db="EMBL/GenBank/DDBJ databases">
        <authorList>
            <person name="Sun Q."/>
            <person name="Mori K."/>
        </authorList>
    </citation>
    <scope>NUCLEOTIDE SEQUENCE [LARGE SCALE GENOMIC DNA]</scope>
    <source>
        <strain evidence="3 4">KCTC 23076</strain>
    </source>
</reference>
<dbReference type="RefSeq" id="WP_386671739.1">
    <property type="nucleotide sequence ID" value="NZ_JBHLTG010000005.1"/>
</dbReference>
<dbReference type="Proteomes" id="UP001589896">
    <property type="component" value="Unassembled WGS sequence"/>
</dbReference>
<feature type="domain" description="NAD-dependent epimerase/dehydratase" evidence="2">
    <location>
        <begin position="3"/>
        <end position="224"/>
    </location>
</feature>
<sequence>MRVVVTGGSGRLGQSVVTALTAAGHEALSVDRAAVDRLSCRQAQIDLRDLAATKELFTSFAPDAVVHLAAIAVPFSAPEDVILATNTQLAYSVFDAAVAAGARAVLAASSPTVLGYGSPTGWTARSLPLDEDAPRLPWNAYALSKQLIEDMIGMFVRRVGDGVRFGSFRPCFVISPEEWAGAPTQQGHTLEERLADPALAAVSLFNYLDARDAGEFVVAWLETKRPVPNGTGFFVGASDALAVKPVAQLWREYAPQLGESASALTGTEPVFSSSRAERLLGWRPRRSWRTELPADAVARLTGASAPESTPEPNRIEPHDV</sequence>
<dbReference type="Pfam" id="PF01370">
    <property type="entry name" value="Epimerase"/>
    <property type="match status" value="1"/>
</dbReference>
<evidence type="ECO:0000313" key="4">
    <source>
        <dbReference type="Proteomes" id="UP001589896"/>
    </source>
</evidence>
<feature type="region of interest" description="Disordered" evidence="1">
    <location>
        <begin position="298"/>
        <end position="320"/>
    </location>
</feature>
<organism evidence="3 4">
    <name type="scientific">Lysobacter korlensis</name>
    <dbReference type="NCBI Taxonomy" id="553636"/>
    <lineage>
        <taxon>Bacteria</taxon>
        <taxon>Pseudomonadati</taxon>
        <taxon>Pseudomonadota</taxon>
        <taxon>Gammaproteobacteria</taxon>
        <taxon>Lysobacterales</taxon>
        <taxon>Lysobacteraceae</taxon>
        <taxon>Lysobacter</taxon>
    </lineage>
</organism>
<dbReference type="EMBL" id="JBHLTG010000005">
    <property type="protein sequence ID" value="MFC0680205.1"/>
    <property type="molecule type" value="Genomic_DNA"/>
</dbReference>
<dbReference type="Gene3D" id="3.40.50.720">
    <property type="entry name" value="NAD(P)-binding Rossmann-like Domain"/>
    <property type="match status" value="1"/>
</dbReference>
<dbReference type="InterPro" id="IPR001509">
    <property type="entry name" value="Epimerase_deHydtase"/>
</dbReference>
<gene>
    <name evidence="3" type="ORF">ACFFGH_20415</name>
</gene>
<proteinExistence type="predicted"/>
<dbReference type="InterPro" id="IPR036291">
    <property type="entry name" value="NAD(P)-bd_dom_sf"/>
</dbReference>
<dbReference type="InterPro" id="IPR050177">
    <property type="entry name" value="Lipid_A_modif_metabolic_enz"/>
</dbReference>
<evidence type="ECO:0000256" key="1">
    <source>
        <dbReference type="SAM" id="MobiDB-lite"/>
    </source>
</evidence>
<dbReference type="SUPFAM" id="SSF51735">
    <property type="entry name" value="NAD(P)-binding Rossmann-fold domains"/>
    <property type="match status" value="1"/>
</dbReference>
<keyword evidence="4" id="KW-1185">Reference proteome</keyword>
<evidence type="ECO:0000313" key="3">
    <source>
        <dbReference type="EMBL" id="MFC0680205.1"/>
    </source>
</evidence>
<dbReference type="PANTHER" id="PTHR43245">
    <property type="entry name" value="BIFUNCTIONAL POLYMYXIN RESISTANCE PROTEIN ARNA"/>
    <property type="match status" value="1"/>
</dbReference>
<accession>A0ABV6RTB2</accession>
<comment type="caution">
    <text evidence="3">The sequence shown here is derived from an EMBL/GenBank/DDBJ whole genome shotgun (WGS) entry which is preliminary data.</text>
</comment>
<name>A0ABV6RTB2_9GAMM</name>
<protein>
    <submittedName>
        <fullName evidence="3">NAD-dependent epimerase/dehydratase family protein</fullName>
    </submittedName>
</protein>
<evidence type="ECO:0000259" key="2">
    <source>
        <dbReference type="Pfam" id="PF01370"/>
    </source>
</evidence>